<keyword evidence="3" id="KW-1185">Reference proteome</keyword>
<feature type="chain" id="PRO_5037426122" evidence="2">
    <location>
        <begin position="18"/>
        <end position="200"/>
    </location>
</feature>
<keyword evidence="1" id="KW-0472">Membrane</keyword>
<organism evidence="3 4">
    <name type="scientific">Plectus sambesii</name>
    <dbReference type="NCBI Taxonomy" id="2011161"/>
    <lineage>
        <taxon>Eukaryota</taxon>
        <taxon>Metazoa</taxon>
        <taxon>Ecdysozoa</taxon>
        <taxon>Nematoda</taxon>
        <taxon>Chromadorea</taxon>
        <taxon>Plectida</taxon>
        <taxon>Plectina</taxon>
        <taxon>Plectoidea</taxon>
        <taxon>Plectidae</taxon>
        <taxon>Plectus</taxon>
    </lineage>
</organism>
<evidence type="ECO:0000256" key="2">
    <source>
        <dbReference type="SAM" id="SignalP"/>
    </source>
</evidence>
<keyword evidence="1" id="KW-1133">Transmembrane helix</keyword>
<keyword evidence="2" id="KW-0732">Signal</keyword>
<evidence type="ECO:0000313" key="3">
    <source>
        <dbReference type="Proteomes" id="UP000887566"/>
    </source>
</evidence>
<protein>
    <submittedName>
        <fullName evidence="4">Protein quiver</fullName>
    </submittedName>
</protein>
<dbReference type="WBParaSite" id="PSAMB.scaffold2531size22705.g18112.t1">
    <property type="protein sequence ID" value="PSAMB.scaffold2531size22705.g18112.t1"/>
    <property type="gene ID" value="PSAMB.scaffold2531size22705.g18112"/>
</dbReference>
<sequence>MLAVALVLLLLCISSYGRSLVRPLLAVIAIIALVLLNSAQLVLASTAARRCMVCQRRTFMGLDSNDLDRFRVTTNMPQSYCANVEEIVCDRDQDVCVRITMNMGAEAGFWIGMGCDTSKNFPHLGCEDMKEPTKTISLDREMQNGKPIIQERRALQRVCVCRTDNCNGARPSREMSKWTLFSVFVVGCVTARRLVLDNRL</sequence>
<keyword evidence="1" id="KW-0812">Transmembrane</keyword>
<evidence type="ECO:0000256" key="1">
    <source>
        <dbReference type="SAM" id="Phobius"/>
    </source>
</evidence>
<evidence type="ECO:0000313" key="4">
    <source>
        <dbReference type="WBParaSite" id="PSAMB.scaffold2531size22705.g18112.t1"/>
    </source>
</evidence>
<dbReference type="AlphaFoldDB" id="A0A914VTR6"/>
<dbReference type="Proteomes" id="UP000887566">
    <property type="component" value="Unplaced"/>
</dbReference>
<reference evidence="4" key="1">
    <citation type="submission" date="2022-11" db="UniProtKB">
        <authorList>
            <consortium name="WormBaseParasite"/>
        </authorList>
    </citation>
    <scope>IDENTIFICATION</scope>
</reference>
<accession>A0A914VTR6</accession>
<name>A0A914VTR6_9BILA</name>
<proteinExistence type="predicted"/>
<feature type="transmembrane region" description="Helical" evidence="1">
    <location>
        <begin position="27"/>
        <end position="48"/>
    </location>
</feature>
<feature type="signal peptide" evidence="2">
    <location>
        <begin position="1"/>
        <end position="17"/>
    </location>
</feature>